<comment type="similarity">
    <text evidence="1">Belongs to the bZIP family. NFIL3 subfamily.</text>
</comment>
<reference evidence="8" key="3">
    <citation type="submission" date="2025-09" db="UniProtKB">
        <authorList>
            <consortium name="Ensembl"/>
        </authorList>
    </citation>
    <scope>IDENTIFICATION</scope>
</reference>
<dbReference type="FunFam" id="1.20.5.170:FF:000025">
    <property type="entry name" value="nuclear factor interleukin-3-regulated protein-like"/>
    <property type="match status" value="1"/>
</dbReference>
<keyword evidence="9" id="KW-1185">Reference proteome</keyword>
<evidence type="ECO:0000256" key="5">
    <source>
        <dbReference type="ARBA" id="ARBA00023242"/>
    </source>
</evidence>
<keyword evidence="2" id="KW-0805">Transcription regulation</keyword>
<evidence type="ECO:0000256" key="4">
    <source>
        <dbReference type="ARBA" id="ARBA00023163"/>
    </source>
</evidence>
<dbReference type="InterPro" id="IPR004827">
    <property type="entry name" value="bZIP"/>
</dbReference>
<dbReference type="GO" id="GO:0005634">
    <property type="term" value="C:nucleus"/>
    <property type="evidence" value="ECO:0007669"/>
    <property type="project" value="TreeGrafter"/>
</dbReference>
<dbReference type="PANTHER" id="PTHR15284">
    <property type="entry name" value="NUCLEAR FACTOR INTERLEUKIN-3-REGULATED PROTEIN"/>
    <property type="match status" value="1"/>
</dbReference>
<reference evidence="8" key="1">
    <citation type="submission" date="2021-04" db="EMBL/GenBank/DDBJ databases">
        <authorList>
            <consortium name="Wellcome Sanger Institute Data Sharing"/>
        </authorList>
    </citation>
    <scope>NUCLEOTIDE SEQUENCE [LARGE SCALE GENOMIC DNA]</scope>
</reference>
<protein>
    <submittedName>
        <fullName evidence="8">Si:dkey-172o19.2</fullName>
    </submittedName>
</protein>
<evidence type="ECO:0000256" key="1">
    <source>
        <dbReference type="ARBA" id="ARBA00006079"/>
    </source>
</evidence>
<keyword evidence="3" id="KW-0238">DNA-binding</keyword>
<dbReference type="Proteomes" id="UP000472264">
    <property type="component" value="Chromosome 4"/>
</dbReference>
<evidence type="ECO:0000313" key="8">
    <source>
        <dbReference type="Ensembl" id="ENSENLP00000043502.1"/>
    </source>
</evidence>
<feature type="region of interest" description="Disordered" evidence="6">
    <location>
        <begin position="1"/>
        <end position="28"/>
    </location>
</feature>
<dbReference type="InterPro" id="IPR047229">
    <property type="entry name" value="NFIL3-like"/>
</dbReference>
<evidence type="ECO:0000256" key="3">
    <source>
        <dbReference type="ARBA" id="ARBA00023125"/>
    </source>
</evidence>
<evidence type="ECO:0000256" key="2">
    <source>
        <dbReference type="ARBA" id="ARBA00023015"/>
    </source>
</evidence>
<name>A0A665WIU8_ECHNA</name>
<dbReference type="InParanoid" id="A0A665WIU8"/>
<dbReference type="Gene3D" id="1.20.5.170">
    <property type="match status" value="1"/>
</dbReference>
<keyword evidence="5" id="KW-0539">Nucleus</keyword>
<feature type="domain" description="BZIP" evidence="7">
    <location>
        <begin position="77"/>
        <end position="127"/>
    </location>
</feature>
<reference evidence="8" key="2">
    <citation type="submission" date="2025-08" db="UniProtKB">
        <authorList>
            <consortium name="Ensembl"/>
        </authorList>
    </citation>
    <scope>IDENTIFICATION</scope>
</reference>
<evidence type="ECO:0000313" key="9">
    <source>
        <dbReference type="Proteomes" id="UP000472264"/>
    </source>
</evidence>
<dbReference type="AlphaFoldDB" id="A0A665WIU8"/>
<dbReference type="InterPro" id="IPR046347">
    <property type="entry name" value="bZIP_sf"/>
</dbReference>
<feature type="compositionally biased region" description="Basic and acidic residues" evidence="6">
    <location>
        <begin position="69"/>
        <end position="93"/>
    </location>
</feature>
<dbReference type="CDD" id="cd14694">
    <property type="entry name" value="bZIP_NFIL3"/>
    <property type="match status" value="1"/>
</dbReference>
<accession>A0A665WIU8</accession>
<dbReference type="GO" id="GO:0003700">
    <property type="term" value="F:DNA-binding transcription factor activity"/>
    <property type="evidence" value="ECO:0007669"/>
    <property type="project" value="InterPro"/>
</dbReference>
<evidence type="ECO:0000256" key="6">
    <source>
        <dbReference type="SAM" id="MobiDB-lite"/>
    </source>
</evidence>
<dbReference type="InterPro" id="IPR047106">
    <property type="entry name" value="NFIL3-like_bZIP"/>
</dbReference>
<dbReference type="PROSITE" id="PS00036">
    <property type="entry name" value="BZIP_BASIC"/>
    <property type="match status" value="1"/>
</dbReference>
<dbReference type="PROSITE" id="PS50217">
    <property type="entry name" value="BZIP"/>
    <property type="match status" value="1"/>
</dbReference>
<dbReference type="GO" id="GO:0003677">
    <property type="term" value="F:DNA binding"/>
    <property type="evidence" value="ECO:0007669"/>
    <property type="project" value="UniProtKB-KW"/>
</dbReference>
<dbReference type="Pfam" id="PF07716">
    <property type="entry name" value="bZIP_2"/>
    <property type="match status" value="1"/>
</dbReference>
<dbReference type="PANTHER" id="PTHR15284:SF6">
    <property type="entry name" value="HYPOTHETICAL LOC799271-RELATED"/>
    <property type="match status" value="1"/>
</dbReference>
<dbReference type="OMA" id="SYPPQNW"/>
<dbReference type="GO" id="GO:0007623">
    <property type="term" value="P:circadian rhythm"/>
    <property type="evidence" value="ECO:0007669"/>
    <property type="project" value="TreeGrafter"/>
</dbReference>
<dbReference type="SUPFAM" id="SSF57959">
    <property type="entry name" value="Leucine zipper domain"/>
    <property type="match status" value="1"/>
</dbReference>
<proteinExistence type="inferred from homology"/>
<sequence>MATPKCPDVGGATAPCQPSPSVESSGYMEPDAGLGLHLSVTGSSLLARRLLRLRSCRSYAGPTTRRKREMIPADKKDSTYWDKRQKNNEAAKRSREKRRLNDLILEGQLLALSEENAQLRAHVLSLQYHTEISAEKSKAAFLEPTSSPPDAAATLPLSPRPAHTNALFQARHWGNSPSASLLGVTSQQTAGLPFQTNTPCFNPAVGAGGFHPPATHSCAISPQAALNGRRSTVPEMDAQRQVSSSGISHSAYKSSHPDFRRHAASTLAYTPQNWLVPKLGHSPVCNNLLLPWRPYVPPPSIYPGLPLYIHDRRGQALLEEADLQGGLRSRLSSGPAGLHLSPDGR</sequence>
<keyword evidence="4" id="KW-0804">Transcription</keyword>
<feature type="region of interest" description="Disordered" evidence="6">
    <location>
        <begin position="61"/>
        <end position="96"/>
    </location>
</feature>
<dbReference type="Ensembl" id="ENSENLT00000044599.1">
    <property type="protein sequence ID" value="ENSENLP00000043502.1"/>
    <property type="gene ID" value="ENSENLG00000018566.1"/>
</dbReference>
<evidence type="ECO:0000259" key="7">
    <source>
        <dbReference type="PROSITE" id="PS50217"/>
    </source>
</evidence>
<organism evidence="8 9">
    <name type="scientific">Echeneis naucrates</name>
    <name type="common">Live sharksucker</name>
    <dbReference type="NCBI Taxonomy" id="173247"/>
    <lineage>
        <taxon>Eukaryota</taxon>
        <taxon>Metazoa</taxon>
        <taxon>Chordata</taxon>
        <taxon>Craniata</taxon>
        <taxon>Vertebrata</taxon>
        <taxon>Euteleostomi</taxon>
        <taxon>Actinopterygii</taxon>
        <taxon>Neopterygii</taxon>
        <taxon>Teleostei</taxon>
        <taxon>Neoteleostei</taxon>
        <taxon>Acanthomorphata</taxon>
        <taxon>Carangaria</taxon>
        <taxon>Carangiformes</taxon>
        <taxon>Echeneidae</taxon>
        <taxon>Echeneis</taxon>
    </lineage>
</organism>
<dbReference type="SMART" id="SM00338">
    <property type="entry name" value="BRLZ"/>
    <property type="match status" value="1"/>
</dbReference>